<comment type="caution">
    <text evidence="3">The sequence shown here is derived from an EMBL/GenBank/DDBJ whole genome shotgun (WGS) entry which is preliminary data.</text>
</comment>
<keyword evidence="2" id="KW-0472">Membrane</keyword>
<protein>
    <submittedName>
        <fullName evidence="3">Uncharacterized protein</fullName>
    </submittedName>
</protein>
<organism evidence="3 4">
    <name type="scientific">Catellatospora citrea</name>
    <dbReference type="NCBI Taxonomy" id="53366"/>
    <lineage>
        <taxon>Bacteria</taxon>
        <taxon>Bacillati</taxon>
        <taxon>Actinomycetota</taxon>
        <taxon>Actinomycetes</taxon>
        <taxon>Micromonosporales</taxon>
        <taxon>Micromonosporaceae</taxon>
        <taxon>Catellatospora</taxon>
    </lineage>
</organism>
<evidence type="ECO:0000313" key="3">
    <source>
        <dbReference type="EMBL" id="GIF99607.1"/>
    </source>
</evidence>
<keyword evidence="2" id="KW-0812">Transmembrane</keyword>
<evidence type="ECO:0000256" key="2">
    <source>
        <dbReference type="SAM" id="Phobius"/>
    </source>
</evidence>
<keyword evidence="4" id="KW-1185">Reference proteome</keyword>
<dbReference type="Proteomes" id="UP000659904">
    <property type="component" value="Unassembled WGS sequence"/>
</dbReference>
<feature type="transmembrane region" description="Helical" evidence="2">
    <location>
        <begin position="39"/>
        <end position="60"/>
    </location>
</feature>
<keyword evidence="2" id="KW-1133">Transmembrane helix</keyword>
<dbReference type="RefSeq" id="WP_120317904.1">
    <property type="nucleotide sequence ID" value="NZ_BONH01000022.1"/>
</dbReference>
<gene>
    <name evidence="3" type="ORF">Cci01nite_47010</name>
</gene>
<accession>A0A8J3KGZ8</accession>
<reference evidence="3 4" key="1">
    <citation type="submission" date="2021-01" db="EMBL/GenBank/DDBJ databases">
        <title>Whole genome shotgun sequence of Catellatospora citrea NBRC 14495.</title>
        <authorList>
            <person name="Komaki H."/>
            <person name="Tamura T."/>
        </authorList>
    </citation>
    <scope>NUCLEOTIDE SEQUENCE [LARGE SCALE GENOMIC DNA]</scope>
    <source>
        <strain evidence="3 4">NBRC 14495</strain>
    </source>
</reference>
<dbReference type="AlphaFoldDB" id="A0A8J3KGZ8"/>
<feature type="compositionally biased region" description="Low complexity" evidence="1">
    <location>
        <begin position="71"/>
        <end position="88"/>
    </location>
</feature>
<name>A0A8J3KGZ8_9ACTN</name>
<feature type="region of interest" description="Disordered" evidence="1">
    <location>
        <begin position="61"/>
        <end position="88"/>
    </location>
</feature>
<dbReference type="EMBL" id="BONH01000022">
    <property type="protein sequence ID" value="GIF99607.1"/>
    <property type="molecule type" value="Genomic_DNA"/>
</dbReference>
<evidence type="ECO:0000256" key="1">
    <source>
        <dbReference type="SAM" id="MobiDB-lite"/>
    </source>
</evidence>
<sequence length="400" mass="41648">MFDENEFRTLLAEADVPPTRVDTGQVLRNGRRRVRRRRLAGVGSTLAVAVAAAVTVPLIISSPGRGQQPDPATGTAAPSATAVPSPSHSPIACSVTALAMPPEHQAWQANPKFHGVEVNAADPTGRYIGGHAVIGQNFVPILWTDGVPKVLSIDPTTASIDAINEHGVVVGIAGLTDRRAYRYQAGTVTTLRAPTGKPWLYPQPDVNASGDVVMNAKPADAQDDMSRTVTALWKAGSDTPVIVPLPVGANVQGITDDGMIFGGISNSDGFVQDAYLWDQQGQGRKLAVPGGGTANAIAARGDWVTGGAWRDTQSDPVVMLWNLRTGAAKEVTSGLGVFVNSSGRVINGAPVGTVLVDGVTLTLPTVVAGGEATARALADDGTIFGDSFDGRKSVPQQWRC</sequence>
<evidence type="ECO:0000313" key="4">
    <source>
        <dbReference type="Proteomes" id="UP000659904"/>
    </source>
</evidence>
<proteinExistence type="predicted"/>